<organism evidence="1 2">
    <name type="scientific">Agaribacillus aureus</name>
    <dbReference type="NCBI Taxonomy" id="3051825"/>
    <lineage>
        <taxon>Bacteria</taxon>
        <taxon>Pseudomonadati</taxon>
        <taxon>Bacteroidota</taxon>
        <taxon>Cytophagia</taxon>
        <taxon>Cytophagales</taxon>
        <taxon>Splendidivirgaceae</taxon>
        <taxon>Agaribacillus</taxon>
    </lineage>
</organism>
<keyword evidence="2" id="KW-1185">Reference proteome</keyword>
<evidence type="ECO:0000313" key="2">
    <source>
        <dbReference type="Proteomes" id="UP001172083"/>
    </source>
</evidence>
<comment type="caution">
    <text evidence="1">The sequence shown here is derived from an EMBL/GenBank/DDBJ whole genome shotgun (WGS) entry which is preliminary data.</text>
</comment>
<gene>
    <name evidence="1" type="ORF">QQ020_29160</name>
</gene>
<dbReference type="Proteomes" id="UP001172083">
    <property type="component" value="Unassembled WGS sequence"/>
</dbReference>
<sequence>MLKVFKGLIFSLIFLLSCNIQLRGQINISPYSVNGLGDFNSPALTANVAMGGIGVSNGQGWYLNNLNPALLTKNVFTVLEAGMVYESRSLENSSGLSQSNSGGGLGYFAMSFPVMSGRWTSSLGIMPYSTVNYNILSQSAVVGSEDIPVTFNLTGEGGLTQAYFSNGLRLTKNLSFGIKASILFGSIVKESVALPGDQDFPINFISAVVDKTSIHGFTLSSGLAYRLEIKDKKFLNLGLTYDLESKLKAKLFKTGELRSPVSINPISTDTLINDSKGDIQLPSSFAAGISYEILYKWTIGADIHVSNWSDYQDIEQNNESLVDNYGINIGTEFTPDISSVDSYLKRVTYRLGFDYQKTPFEVSDQQLNDFGINFGASFPVKGLSTMNLAFKYGQRGTTDDNLIKENYIRVYFGISFNDRWFQRRVLN</sequence>
<evidence type="ECO:0008006" key="3">
    <source>
        <dbReference type="Google" id="ProtNLM"/>
    </source>
</evidence>
<dbReference type="Gene3D" id="2.40.160.60">
    <property type="entry name" value="Outer membrane protein transport protein (OMPP1/FadL/TodX)"/>
    <property type="match status" value="1"/>
</dbReference>
<proteinExistence type="predicted"/>
<protein>
    <recommendedName>
        <fullName evidence="3">Long-chain fatty acid transport protein</fullName>
    </recommendedName>
</protein>
<dbReference type="SUPFAM" id="SSF56935">
    <property type="entry name" value="Porins"/>
    <property type="match status" value="1"/>
</dbReference>
<name>A0ABT8LEJ0_9BACT</name>
<dbReference type="RefSeq" id="WP_346761510.1">
    <property type="nucleotide sequence ID" value="NZ_JAUJEB010000008.1"/>
</dbReference>
<dbReference type="PROSITE" id="PS51257">
    <property type="entry name" value="PROKAR_LIPOPROTEIN"/>
    <property type="match status" value="1"/>
</dbReference>
<dbReference type="EMBL" id="JAUJEB010000008">
    <property type="protein sequence ID" value="MDN5216172.1"/>
    <property type="molecule type" value="Genomic_DNA"/>
</dbReference>
<reference evidence="1" key="1">
    <citation type="submission" date="2023-06" db="EMBL/GenBank/DDBJ databases">
        <title>Genomic of Agaribacillus aureum.</title>
        <authorList>
            <person name="Wang G."/>
        </authorList>
    </citation>
    <scope>NUCLEOTIDE SEQUENCE</scope>
    <source>
        <strain evidence="1">BMA12</strain>
    </source>
</reference>
<evidence type="ECO:0000313" key="1">
    <source>
        <dbReference type="EMBL" id="MDN5216172.1"/>
    </source>
</evidence>
<accession>A0ABT8LEJ0</accession>